<evidence type="ECO:0000313" key="3">
    <source>
        <dbReference type="Proteomes" id="UP001189429"/>
    </source>
</evidence>
<organism evidence="2 3">
    <name type="scientific">Prorocentrum cordatum</name>
    <dbReference type="NCBI Taxonomy" id="2364126"/>
    <lineage>
        <taxon>Eukaryota</taxon>
        <taxon>Sar</taxon>
        <taxon>Alveolata</taxon>
        <taxon>Dinophyceae</taxon>
        <taxon>Prorocentrales</taxon>
        <taxon>Prorocentraceae</taxon>
        <taxon>Prorocentrum</taxon>
    </lineage>
</organism>
<protein>
    <submittedName>
        <fullName evidence="2">Uncharacterized protein</fullName>
    </submittedName>
</protein>
<feature type="compositionally biased region" description="Low complexity" evidence="1">
    <location>
        <begin position="21"/>
        <end position="31"/>
    </location>
</feature>
<reference evidence="2" key="1">
    <citation type="submission" date="2023-10" db="EMBL/GenBank/DDBJ databases">
        <authorList>
            <person name="Chen Y."/>
            <person name="Shah S."/>
            <person name="Dougan E. K."/>
            <person name="Thang M."/>
            <person name="Chan C."/>
        </authorList>
    </citation>
    <scope>NUCLEOTIDE SEQUENCE [LARGE SCALE GENOMIC DNA]</scope>
</reference>
<feature type="region of interest" description="Disordered" evidence="1">
    <location>
        <begin position="310"/>
        <end position="411"/>
    </location>
</feature>
<dbReference type="Proteomes" id="UP001189429">
    <property type="component" value="Unassembled WGS sequence"/>
</dbReference>
<name>A0ABN9Q9J6_9DINO</name>
<feature type="compositionally biased region" description="Low complexity" evidence="1">
    <location>
        <begin position="39"/>
        <end position="48"/>
    </location>
</feature>
<evidence type="ECO:0000256" key="1">
    <source>
        <dbReference type="SAM" id="MobiDB-lite"/>
    </source>
</evidence>
<gene>
    <name evidence="2" type="ORF">PCOR1329_LOCUS9989</name>
</gene>
<feature type="compositionally biased region" description="Basic residues" evidence="1">
    <location>
        <begin position="374"/>
        <end position="388"/>
    </location>
</feature>
<evidence type="ECO:0000313" key="2">
    <source>
        <dbReference type="EMBL" id="CAK0802475.1"/>
    </source>
</evidence>
<feature type="non-terminal residue" evidence="2">
    <location>
        <position position="411"/>
    </location>
</feature>
<keyword evidence="3" id="KW-1185">Reference proteome</keyword>
<sequence length="411" mass="44790">MVETKLEPDTTYPTMQRSRLPGLASSGSEPAPSGPLPAGPRALRAAPGGPRGCRRAFRAAPSAQQTVQDCPRSTRHAPRTAPGAPDGGAVGHAAGSRRRHTVLSDLVEHGVAIEPNSGSCLSLAALSRVGAFVQVALDVHRAGGDINEPKLRAGWDRFPMWAAPGCQLFSLGPKAQSGYQSILTACFRGAGVYAADPRSVLDLRGRLYYPNVALDRLVEELRPRALPAHCSWHADLGADLSWIFKGLEFLYLPCQCEARAPPREPRACNDRWAAEYPIPLRIVFHPHICTRCSKNFAYTNSTMRLAEVHSPESTARSPASGVAATGRSWTGDSRRVPRRAWRAATPPPPAPIRRNTPRTGRLDGEEEEEEEERRRRRRAVCSPGRRRAGALTRGRALARARGRAAPQGFRW</sequence>
<dbReference type="EMBL" id="CAUYUJ010002812">
    <property type="protein sequence ID" value="CAK0802475.1"/>
    <property type="molecule type" value="Genomic_DNA"/>
</dbReference>
<proteinExistence type="predicted"/>
<feature type="region of interest" description="Disordered" evidence="1">
    <location>
        <begin position="1"/>
        <end position="97"/>
    </location>
</feature>
<accession>A0ABN9Q9J6</accession>
<comment type="caution">
    <text evidence="2">The sequence shown here is derived from an EMBL/GenBank/DDBJ whole genome shotgun (WGS) entry which is preliminary data.</text>
</comment>